<accession>A0A1L7WNQ3</accession>
<keyword evidence="3" id="KW-1185">Reference proteome</keyword>
<protein>
    <recommendedName>
        <fullName evidence="1">DUF7580 domain-containing protein</fullName>
    </recommendedName>
</protein>
<dbReference type="InterPro" id="IPR056002">
    <property type="entry name" value="DUF7580"/>
</dbReference>
<organism evidence="2 3">
    <name type="scientific">Phialocephala subalpina</name>
    <dbReference type="NCBI Taxonomy" id="576137"/>
    <lineage>
        <taxon>Eukaryota</taxon>
        <taxon>Fungi</taxon>
        <taxon>Dikarya</taxon>
        <taxon>Ascomycota</taxon>
        <taxon>Pezizomycotina</taxon>
        <taxon>Leotiomycetes</taxon>
        <taxon>Helotiales</taxon>
        <taxon>Mollisiaceae</taxon>
        <taxon>Phialocephala</taxon>
        <taxon>Phialocephala fortinii species complex</taxon>
    </lineage>
</organism>
<sequence length="304" mass="33359">MAEIAHSTLCQQLQLYSGSWLNEEWTKKIGFLTPKDDHIPQSLSSPFLTAQRATSPQGQSEDDGLLDHLDPYILSLGILPLELELGAPIDTIYSAEDVSRNPNLFLARARQLLSDLQKGKDVKKGSTMAAKRHLREICASKAFIHLTLLTHLGIRVSDDRLNDLEARVHPLFLNPPKVPIKIAILDSGIDLPGKGILGAFRKRATSSYHSTHLSLKPVIIFAAAANHGNRHGIVWPASADQVICMHATDGNGNTSFTPDAKAGKSFATLGRPVPSYWPLSLQDKGKELVVKERSREMAHPLPLQ</sequence>
<evidence type="ECO:0000259" key="1">
    <source>
        <dbReference type="Pfam" id="PF24476"/>
    </source>
</evidence>
<dbReference type="InterPro" id="IPR036852">
    <property type="entry name" value="Peptidase_S8/S53_dom_sf"/>
</dbReference>
<dbReference type="SUPFAM" id="SSF52743">
    <property type="entry name" value="Subtilisin-like"/>
    <property type="match status" value="1"/>
</dbReference>
<dbReference type="GO" id="GO:0006508">
    <property type="term" value="P:proteolysis"/>
    <property type="evidence" value="ECO:0007669"/>
    <property type="project" value="InterPro"/>
</dbReference>
<name>A0A1L7WNQ3_9HELO</name>
<feature type="domain" description="DUF7580" evidence="1">
    <location>
        <begin position="13"/>
        <end position="120"/>
    </location>
</feature>
<evidence type="ECO:0000313" key="3">
    <source>
        <dbReference type="Proteomes" id="UP000184330"/>
    </source>
</evidence>
<proteinExistence type="predicted"/>
<dbReference type="AlphaFoldDB" id="A0A1L7WNQ3"/>
<dbReference type="Pfam" id="PF24476">
    <property type="entry name" value="DUF7580"/>
    <property type="match status" value="1"/>
</dbReference>
<dbReference type="GO" id="GO:0004252">
    <property type="term" value="F:serine-type endopeptidase activity"/>
    <property type="evidence" value="ECO:0007669"/>
    <property type="project" value="InterPro"/>
</dbReference>
<gene>
    <name evidence="2" type="ORF">PAC_04282</name>
</gene>
<dbReference type="EMBL" id="FJOG01000005">
    <property type="protein sequence ID" value="CZR54398.1"/>
    <property type="molecule type" value="Genomic_DNA"/>
</dbReference>
<evidence type="ECO:0000313" key="2">
    <source>
        <dbReference type="EMBL" id="CZR54398.1"/>
    </source>
</evidence>
<reference evidence="2 3" key="1">
    <citation type="submission" date="2016-03" db="EMBL/GenBank/DDBJ databases">
        <authorList>
            <person name="Ploux O."/>
        </authorList>
    </citation>
    <scope>NUCLEOTIDE SEQUENCE [LARGE SCALE GENOMIC DNA]</scope>
    <source>
        <strain evidence="2 3">UAMH 11012</strain>
    </source>
</reference>
<dbReference type="Proteomes" id="UP000184330">
    <property type="component" value="Unassembled WGS sequence"/>
</dbReference>